<dbReference type="PANTHER" id="PTHR12210">
    <property type="entry name" value="DULLARD PROTEIN PHOSPHATASE"/>
    <property type="match status" value="1"/>
</dbReference>
<dbReference type="OrthoDB" id="277011at2759"/>
<dbReference type="InterPro" id="IPR036412">
    <property type="entry name" value="HAD-like_sf"/>
</dbReference>
<dbReference type="NCBIfam" id="TIGR02251">
    <property type="entry name" value="HIF-SF_euk"/>
    <property type="match status" value="1"/>
</dbReference>
<dbReference type="InterPro" id="IPR050365">
    <property type="entry name" value="TIM50"/>
</dbReference>
<feature type="region of interest" description="Disordered" evidence="1">
    <location>
        <begin position="1"/>
        <end position="148"/>
    </location>
</feature>
<dbReference type="InterPro" id="IPR004274">
    <property type="entry name" value="FCP1_dom"/>
</dbReference>
<dbReference type="Gene3D" id="3.40.50.1000">
    <property type="entry name" value="HAD superfamily/HAD-like"/>
    <property type="match status" value="1"/>
</dbReference>
<sequence length="914" mass="102911">MNSHHSRRMTNIFGSTGQPLTNVSAVSSTTSTLQKQMSKPSIAFSSSTQSGSSQNNINHTRNTSTFGGNISKTEKQGSIASISNHSKISKESRSVKQGTKTPINVNKIGGNQQQSGTTQLSSPKTASTGSSTSIMYTNKNPSIISKPSTKKTLNNNLLKENQHPRQNDAVIYNENRSPSYRNAQLITNYPNIIMSNTSSNNCNNQNSQYIATTATSSLMEQKSNQILQPREADEFSFVAEHIEDEPSIHVRSITQFQSILKRPAMQKESTYDGRQTDFTTQTNGGGYNQYICIPPNVVYETFEEEQNQLTMNTNLFNNANQSRLVVNLLSQQDDTFQEPSAFFDEHNCSQSVLHKCQMIEMYSVPNKPARSDKIQSKKSEECYQILNQLIAKVKQDVSQSIIMNQSKNYMLKNSNQNSRIYSNNNLYKQTDMTNESAFPNITNEELHFSINKYNNFHGTGASTSNMMIGNILDDSNSQFIGNGNNSTIGNITNSTINNNGGTNGMGGGQQSTELHKLHLLQTLQSLQYIKQVERPSEDEISKKSIFLPPPRIPQQQKKTLIFDLDETLIHCIDDLESEVPDTILNIAFPNGEMVQAGINVRPYALECLREANKKYQVVVFTASHKFYADVVLDYLDPKGELVHYRLYRDSCFQTEDGVYIKDLRIIKNRSLKDMVIVDNAVYSFGFQLDNGIPIIPFYNNREDEELLHLINYINTLAFFNDLREQNAKAFQLKELENAEITDYLEYFFGGINNGQQNVGKPHIENNPICGISQDSQAIKEEENESENSYQQNEDNNNNKTDNSSMINAEMNPPLETTSELDQEEILKCKKRLNFIELSSNNSQITTPDGKELNQGTGIQTPAYLKSISNSKNSSSIFKTNQISNDLPNAYKGGNNKTQNANNYLLQQRSKNYFK</sequence>
<dbReference type="InParanoid" id="A0A077ZQ67"/>
<feature type="compositionally biased region" description="Low complexity" evidence="1">
    <location>
        <begin position="786"/>
        <end position="804"/>
    </location>
</feature>
<dbReference type="SMART" id="SM00577">
    <property type="entry name" value="CPDc"/>
    <property type="match status" value="1"/>
</dbReference>
<evidence type="ECO:0000256" key="1">
    <source>
        <dbReference type="SAM" id="MobiDB-lite"/>
    </source>
</evidence>
<dbReference type="InterPro" id="IPR011948">
    <property type="entry name" value="Dullard_phosphatase"/>
</dbReference>
<dbReference type="AlphaFoldDB" id="A0A077ZQ67"/>
<feature type="compositionally biased region" description="Low complexity" evidence="1">
    <location>
        <begin position="41"/>
        <end position="53"/>
    </location>
</feature>
<dbReference type="InterPro" id="IPR023214">
    <property type="entry name" value="HAD_sf"/>
</dbReference>
<dbReference type="FunFam" id="3.40.50.1000:FF:000121">
    <property type="entry name" value="Uncharacterized protein"/>
    <property type="match status" value="1"/>
</dbReference>
<feature type="region of interest" description="Disordered" evidence="1">
    <location>
        <begin position="776"/>
        <end position="821"/>
    </location>
</feature>
<evidence type="ECO:0000259" key="2">
    <source>
        <dbReference type="PROSITE" id="PS50969"/>
    </source>
</evidence>
<dbReference type="Pfam" id="PF03031">
    <property type="entry name" value="NIF"/>
    <property type="match status" value="1"/>
</dbReference>
<dbReference type="GO" id="GO:0016791">
    <property type="term" value="F:phosphatase activity"/>
    <property type="evidence" value="ECO:0007669"/>
    <property type="project" value="InterPro"/>
</dbReference>
<accession>A0A077ZQ67</accession>
<dbReference type="CDD" id="cd07521">
    <property type="entry name" value="HAD_FCP1-like"/>
    <property type="match status" value="1"/>
</dbReference>
<dbReference type="Proteomes" id="UP000039865">
    <property type="component" value="Unassembled WGS sequence"/>
</dbReference>
<evidence type="ECO:0000313" key="4">
    <source>
        <dbReference type="Proteomes" id="UP000039865"/>
    </source>
</evidence>
<feature type="domain" description="FCP1 homology" evidence="2">
    <location>
        <begin position="553"/>
        <end position="716"/>
    </location>
</feature>
<gene>
    <name evidence="3" type="primary">Contig4743.g5062</name>
    <name evidence="3" type="ORF">STYLEM_1001</name>
</gene>
<reference evidence="3 4" key="1">
    <citation type="submission" date="2014-06" db="EMBL/GenBank/DDBJ databases">
        <authorList>
            <person name="Swart Estienne"/>
        </authorList>
    </citation>
    <scope>NUCLEOTIDE SEQUENCE [LARGE SCALE GENOMIC DNA]</scope>
    <source>
        <strain evidence="3 4">130c</strain>
    </source>
</reference>
<protein>
    <submittedName>
        <fullName evidence="3">Nli interacting factor-like phosphatase family protein</fullName>
    </submittedName>
</protein>
<dbReference type="SUPFAM" id="SSF56784">
    <property type="entry name" value="HAD-like"/>
    <property type="match status" value="1"/>
</dbReference>
<dbReference type="EMBL" id="CCKQ01000958">
    <property type="protein sequence ID" value="CDW72048.1"/>
    <property type="molecule type" value="Genomic_DNA"/>
</dbReference>
<organism evidence="3 4">
    <name type="scientific">Stylonychia lemnae</name>
    <name type="common">Ciliate</name>
    <dbReference type="NCBI Taxonomy" id="5949"/>
    <lineage>
        <taxon>Eukaryota</taxon>
        <taxon>Sar</taxon>
        <taxon>Alveolata</taxon>
        <taxon>Ciliophora</taxon>
        <taxon>Intramacronucleata</taxon>
        <taxon>Spirotrichea</taxon>
        <taxon>Stichotrichia</taxon>
        <taxon>Sporadotrichida</taxon>
        <taxon>Oxytrichidae</taxon>
        <taxon>Stylonychinae</taxon>
        <taxon>Stylonychia</taxon>
    </lineage>
</organism>
<evidence type="ECO:0000313" key="3">
    <source>
        <dbReference type="EMBL" id="CDW72048.1"/>
    </source>
</evidence>
<name>A0A077ZQ67_STYLE</name>
<feature type="compositionally biased region" description="Polar residues" evidence="1">
    <location>
        <begin position="54"/>
        <end position="86"/>
    </location>
</feature>
<feature type="compositionally biased region" description="Low complexity" evidence="1">
    <location>
        <begin position="21"/>
        <end position="32"/>
    </location>
</feature>
<feature type="compositionally biased region" description="Polar residues" evidence="1">
    <location>
        <begin position="95"/>
        <end position="147"/>
    </location>
</feature>
<keyword evidence="4" id="KW-1185">Reference proteome</keyword>
<dbReference type="PROSITE" id="PS50969">
    <property type="entry name" value="FCP1"/>
    <property type="match status" value="1"/>
</dbReference>
<proteinExistence type="predicted"/>